<keyword evidence="8" id="KW-1185">Reference proteome</keyword>
<evidence type="ECO:0000256" key="2">
    <source>
        <dbReference type="ARBA" id="ARBA00022448"/>
    </source>
</evidence>
<dbReference type="Proteomes" id="UP000007494">
    <property type="component" value="Chromosome VIII"/>
</dbReference>
<dbReference type="InterPro" id="IPR011989">
    <property type="entry name" value="ARM-like"/>
</dbReference>
<keyword evidence="4" id="KW-0677">Repeat</keyword>
<evidence type="ECO:0000313" key="7">
    <source>
        <dbReference type="EMBL" id="CBZ53388.1"/>
    </source>
</evidence>
<gene>
    <name evidence="7" type="ORF">NCLIV_031750</name>
</gene>
<name>F0VI27_NEOCL</name>
<dbReference type="eggNOG" id="KOG2171">
    <property type="taxonomic scope" value="Eukaryota"/>
</dbReference>
<feature type="domain" description="Importin N-terminal" evidence="6">
    <location>
        <begin position="34"/>
        <end position="122"/>
    </location>
</feature>
<dbReference type="GeneID" id="13442562"/>
<evidence type="ECO:0000256" key="1">
    <source>
        <dbReference type="ARBA" id="ARBA00004496"/>
    </source>
</evidence>
<dbReference type="RefSeq" id="XP_003883420.1">
    <property type="nucleotide sequence ID" value="XM_003883371.1"/>
</dbReference>
<sequence length="1199" mass="130547">MSGAAAPHPAMADLQRQLEQLLLASLDPAQVKPASEQLRALLQQEHEAQRRLAYLLLAKQIVDGCQEEVRQLSAVLLRRKISKAMAVFDENQQKEFITSLVARFSQEPSASVRRAVVHLLAAILRLATLQEAKRRELFSALSHMAMQNPSGADPQQLQQQVAAVSTFVAVAEACPDELADYFDEFLAVFRHAFTCAAAGNELGTSALKGLRSLAEFAEEPDQQKKICALVPNVMQIIAAAVQANEEDVATTGIQLIDDLLSNDNLAMKDAELLAVLDFLLKTVASRSDVDAGIRQQALSCIQWAAKQKPRVLCKSPTAVPAILDVLVAMGAEPDIQGGGPEDFEEDELTPHRIAAQCVDALAISLPSKYVFQPMLDRLTPFTQSPDVLKKRAALVLLGIMSEGCEGVMRRKMKFFLPFVLESLRDQQPIIAASACICFGQFAEYLQPEIMMFQREALELLLLLLDNPSALVQQKACYALGVLFENMEAQDLEPVASEVVQRLVRTLHQTSCDKVREVCISAIGSAAAASGNGEDAPSTGPRAFDAFAPELFSLIGQIIKMPTGDTDSQNAGQAVCSPTTKARAIGVVGGLVQGTSEAAYAQELPGLMRLIMEQMVIDASKDDDTGYAHDIRDEAFSCFSDVCVAMKDKFVVFLEDVMVRVFASLFSDEGLLHEEEKARHGAAAQLLDELDDEDDSDERLRNIRIRDGFLDELESAALCLKTLWEHCGAHCMKYIAKTKEAIELLQGHFHEAARQQCCYLIKAVVTAAHATFTGAPVKKESPKFALNPNVHTLWSEQLWPSLRKLLEEDEDNETVGDACVALGTLAEDVGPAVFFSREMNEEVVKQLLLLLKKKHPCQVIQDVDEDDDSRQEEEYLFEGISVLICGMAYAASAGSRQALQGPAAAGSLAAVCNRQTFAAVYQKIHPHLLDLATHRQSSAYAASGLGCLAEVFLAMQEDAAVYAADAKFLQAVLKGVQQDDNEDYRRNACFCLGVVYEVASAQPSVNAKTAEFLAALHSIFRSREVSEKTQGSASFPCPFCSSSLACGALAALSSALQEDLNKSEQLTLDNAAAAVARIILHPPASPLPLEHLVPALLVSMPLQEDHEESEVMLEAALKLADNAATQPLIVQHIQKFLVGVILETAHPLSAKRVKPEVQEKVIVMLRQLLTNPSLPPSTLQGVKEAVASKPFALEFINTKF</sequence>
<dbReference type="InterPro" id="IPR040122">
    <property type="entry name" value="Importin_beta"/>
</dbReference>
<comment type="subcellular location">
    <subcellularLocation>
        <location evidence="1">Cytoplasm</location>
    </subcellularLocation>
</comment>
<dbReference type="Gene3D" id="1.25.10.10">
    <property type="entry name" value="Leucine-rich Repeat Variant"/>
    <property type="match status" value="1"/>
</dbReference>
<accession>F0VI27</accession>
<keyword evidence="3" id="KW-0963">Cytoplasm</keyword>
<dbReference type="OrthoDB" id="7862313at2759"/>
<dbReference type="InterPro" id="IPR001494">
    <property type="entry name" value="Importin-beta_N"/>
</dbReference>
<dbReference type="InterPro" id="IPR016024">
    <property type="entry name" value="ARM-type_fold"/>
</dbReference>
<dbReference type="PROSITE" id="PS50166">
    <property type="entry name" value="IMPORTIN_B_NT"/>
    <property type="match status" value="1"/>
</dbReference>
<dbReference type="EMBL" id="FR823390">
    <property type="protein sequence ID" value="CBZ53388.1"/>
    <property type="molecule type" value="Genomic_DNA"/>
</dbReference>
<keyword evidence="2" id="KW-0813">Transport</keyword>
<protein>
    <submittedName>
        <fullName evidence="7">Putative importin</fullName>
    </submittedName>
</protein>
<dbReference type="AlphaFoldDB" id="F0VI27"/>
<dbReference type="GO" id="GO:0031267">
    <property type="term" value="F:small GTPase binding"/>
    <property type="evidence" value="ECO:0007669"/>
    <property type="project" value="InterPro"/>
</dbReference>
<dbReference type="VEuPathDB" id="ToxoDB:NCLIV_031750"/>
<evidence type="ECO:0000313" key="8">
    <source>
        <dbReference type="Proteomes" id="UP000007494"/>
    </source>
</evidence>
<evidence type="ECO:0000256" key="3">
    <source>
        <dbReference type="ARBA" id="ARBA00022490"/>
    </source>
</evidence>
<reference evidence="8" key="1">
    <citation type="journal article" date="2012" name="PLoS Pathog.">
        <title>Comparative genomics of the apicomplexan parasites Toxoplasma gondii and Neospora caninum: Coccidia differing in host range and transmission strategy.</title>
        <authorList>
            <person name="Reid A.J."/>
            <person name="Vermont S.J."/>
            <person name="Cotton J.A."/>
            <person name="Harris D."/>
            <person name="Hill-Cawthorne G.A."/>
            <person name="Konen-Waisman S."/>
            <person name="Latham S.M."/>
            <person name="Mourier T."/>
            <person name="Norton R."/>
            <person name="Quail M.A."/>
            <person name="Sanders M."/>
            <person name="Shanmugam D."/>
            <person name="Sohal A."/>
            <person name="Wasmuth J.D."/>
            <person name="Brunk B."/>
            <person name="Grigg M.E."/>
            <person name="Howard J.C."/>
            <person name="Parkinson J."/>
            <person name="Roos D.S."/>
            <person name="Trees A.J."/>
            <person name="Berriman M."/>
            <person name="Pain A."/>
            <person name="Wastling J.M."/>
        </authorList>
    </citation>
    <scope>NUCLEOTIDE SEQUENCE [LARGE SCALE GENOMIC DNA]</scope>
    <source>
        <strain evidence="8">Liverpool</strain>
    </source>
</reference>
<organism evidence="7 8">
    <name type="scientific">Neospora caninum (strain Liverpool)</name>
    <dbReference type="NCBI Taxonomy" id="572307"/>
    <lineage>
        <taxon>Eukaryota</taxon>
        <taxon>Sar</taxon>
        <taxon>Alveolata</taxon>
        <taxon>Apicomplexa</taxon>
        <taxon>Conoidasida</taxon>
        <taxon>Coccidia</taxon>
        <taxon>Eucoccidiorida</taxon>
        <taxon>Eimeriorina</taxon>
        <taxon>Sarcocystidae</taxon>
        <taxon>Neospora</taxon>
    </lineage>
</organism>
<evidence type="ECO:0000256" key="4">
    <source>
        <dbReference type="ARBA" id="ARBA00022737"/>
    </source>
</evidence>
<dbReference type="GO" id="GO:0006606">
    <property type="term" value="P:protein import into nucleus"/>
    <property type="evidence" value="ECO:0007669"/>
    <property type="project" value="InterPro"/>
</dbReference>
<evidence type="ECO:0000259" key="6">
    <source>
        <dbReference type="PROSITE" id="PS50166"/>
    </source>
</evidence>
<evidence type="ECO:0000256" key="5">
    <source>
        <dbReference type="ARBA" id="ARBA00022927"/>
    </source>
</evidence>
<dbReference type="GO" id="GO:0005737">
    <property type="term" value="C:cytoplasm"/>
    <property type="evidence" value="ECO:0007669"/>
    <property type="project" value="UniProtKB-SubCell"/>
</dbReference>
<keyword evidence="5" id="KW-0653">Protein transport</keyword>
<dbReference type="SUPFAM" id="SSF48371">
    <property type="entry name" value="ARM repeat"/>
    <property type="match status" value="2"/>
</dbReference>
<proteinExistence type="predicted"/>
<dbReference type="OMA" id="ANACGCV"/>
<dbReference type="InParanoid" id="F0VI27"/>
<dbReference type="PANTHER" id="PTHR10527">
    <property type="entry name" value="IMPORTIN BETA"/>
    <property type="match status" value="1"/>
</dbReference>